<reference evidence="1 2" key="1">
    <citation type="submission" date="2022-05" db="EMBL/GenBank/DDBJ databases">
        <title>Chromosome-level reference genomes for two strains of Caenorhabditis briggsae: an improved platform for comparative genomics.</title>
        <authorList>
            <person name="Stevens L."/>
            <person name="Andersen E.C."/>
        </authorList>
    </citation>
    <scope>NUCLEOTIDE SEQUENCE [LARGE SCALE GENOMIC DNA]</scope>
    <source>
        <strain evidence="1">QX1410_ONT</strain>
        <tissue evidence="1">Whole-organism</tissue>
    </source>
</reference>
<protein>
    <submittedName>
        <fullName evidence="1">Uncharacterized protein</fullName>
    </submittedName>
</protein>
<dbReference type="Proteomes" id="UP000827892">
    <property type="component" value="Chromosome III"/>
</dbReference>
<evidence type="ECO:0000313" key="1">
    <source>
        <dbReference type="EMBL" id="ULU02061.1"/>
    </source>
</evidence>
<organism evidence="1 2">
    <name type="scientific">Caenorhabditis briggsae</name>
    <dbReference type="NCBI Taxonomy" id="6238"/>
    <lineage>
        <taxon>Eukaryota</taxon>
        <taxon>Metazoa</taxon>
        <taxon>Ecdysozoa</taxon>
        <taxon>Nematoda</taxon>
        <taxon>Chromadorea</taxon>
        <taxon>Rhabditida</taxon>
        <taxon>Rhabditina</taxon>
        <taxon>Rhabditomorpha</taxon>
        <taxon>Rhabditoidea</taxon>
        <taxon>Rhabditidae</taxon>
        <taxon>Peloderinae</taxon>
        <taxon>Caenorhabditis</taxon>
    </lineage>
</organism>
<evidence type="ECO:0000313" key="2">
    <source>
        <dbReference type="Proteomes" id="UP000827892"/>
    </source>
</evidence>
<dbReference type="AlphaFoldDB" id="A0AAE9DE79"/>
<gene>
    <name evidence="1" type="ORF">L3Y34_001962</name>
</gene>
<dbReference type="EMBL" id="CP090893">
    <property type="protein sequence ID" value="ULU02061.1"/>
    <property type="molecule type" value="Genomic_DNA"/>
</dbReference>
<sequence length="91" mass="9781">MQKNIPIPLTAKRIRNTTKAMIAVKSSTSSLVVGIVVVGGRVGEDVSARVVWVVSKPVVVVGGGFRTGKYVCQCFYRMLDLSDPLFPGTNL</sequence>
<name>A0AAE9DE79_CAEBR</name>
<accession>A0AAE9DE79</accession>
<proteinExistence type="predicted"/>